<evidence type="ECO:0000256" key="1">
    <source>
        <dbReference type="SAM" id="MobiDB-lite"/>
    </source>
</evidence>
<dbReference type="Gene3D" id="3.10.310.70">
    <property type="match status" value="1"/>
</dbReference>
<keyword evidence="4" id="KW-0378">Hydrolase</keyword>
<gene>
    <name evidence="4" type="primary">nfdA_2</name>
    <name evidence="4" type="ORF">OJF2_35920</name>
</gene>
<dbReference type="PANTHER" id="PTHR22642:SF2">
    <property type="entry name" value="PROTEIN LONG AFTER FAR-RED 3"/>
    <property type="match status" value="1"/>
</dbReference>
<accession>A0A5B9W472</accession>
<dbReference type="GO" id="GO:0016810">
    <property type="term" value="F:hydrolase activity, acting on carbon-nitrogen (but not peptide) bonds"/>
    <property type="evidence" value="ECO:0007669"/>
    <property type="project" value="InterPro"/>
</dbReference>
<dbReference type="InterPro" id="IPR013108">
    <property type="entry name" value="Amidohydro_3"/>
</dbReference>
<feature type="chain" id="PRO_5023095261" evidence="2">
    <location>
        <begin position="28"/>
        <end position="581"/>
    </location>
</feature>
<feature type="domain" description="Amidohydrolase 3" evidence="3">
    <location>
        <begin position="78"/>
        <end position="577"/>
    </location>
</feature>
<dbReference type="Gene3D" id="3.20.20.140">
    <property type="entry name" value="Metal-dependent hydrolases"/>
    <property type="match status" value="1"/>
</dbReference>
<proteinExistence type="predicted"/>
<evidence type="ECO:0000259" key="3">
    <source>
        <dbReference type="Pfam" id="PF07969"/>
    </source>
</evidence>
<dbReference type="InterPro" id="IPR032466">
    <property type="entry name" value="Metal_Hydrolase"/>
</dbReference>
<dbReference type="EMBL" id="CP042997">
    <property type="protein sequence ID" value="QEH35047.1"/>
    <property type="molecule type" value="Genomic_DNA"/>
</dbReference>
<dbReference type="InterPro" id="IPR011059">
    <property type="entry name" value="Metal-dep_hydrolase_composite"/>
</dbReference>
<feature type="region of interest" description="Disordered" evidence="1">
    <location>
        <begin position="184"/>
        <end position="208"/>
    </location>
</feature>
<dbReference type="SUPFAM" id="SSF51338">
    <property type="entry name" value="Composite domain of metallo-dependent hydrolases"/>
    <property type="match status" value="1"/>
</dbReference>
<evidence type="ECO:0000313" key="5">
    <source>
        <dbReference type="Proteomes" id="UP000324233"/>
    </source>
</evidence>
<dbReference type="KEGG" id="agv:OJF2_35920"/>
<sequence length="581" mass="64275" precursor="true">MIKPRVGRCLAAWLPSLCLGLCGLAAAADEADLILHRGKVVTVDHDFSVRQAVAIRGDRILRVGTDEEVLSTRGPRTEVIDLGGKTVLPGLIDSHAHPTDASMTEFDHEIPEMETIADVLAYVRSRAGALGPGRWIVVRQVFITRLKERRYPTRDELDRAAPENPVLFSTGPDASLNSPALRLSGIDRNFRPDGPGKVEKDPRTGEPTGILRNLTRYVKVQPTGREPSESDRERRLLELFRDYNSVGITAVIDRDADGAAVERYGRLHQAGALTVRLGISRHVENLGPLDDILAEIRRVAEHPLRRGGPRLRIVGIKTYLDGGMLTGSAYMREPWGISRIYAIDDPAYRGVLFIPRDRLVPMVRAAVEQGLQFTAHSVGDGAVHALLDAYAEVNERTPVAPTRPCVTHSNFMSREAIATAARLGVMVDIQPAWLYLDTRTLAAQFGDGRLRYFQPLKSLFAAGVVAGGGSDHMQKIGSLRSINPYNPFLGMWVAITRRARGYEGQLHPEEALTRAQAIRFYTINNAHLLFLEDRIGSLEVGKQADLVVLDRDLLTCPEEQIREARALTTYLDGRPVFARPR</sequence>
<evidence type="ECO:0000313" key="4">
    <source>
        <dbReference type="EMBL" id="QEH35047.1"/>
    </source>
</evidence>
<name>A0A5B9W472_9BACT</name>
<keyword evidence="5" id="KW-1185">Reference proteome</keyword>
<protein>
    <submittedName>
        <fullName evidence="4">N-substituted formamide deformylase</fullName>
        <ecNumber evidence="4">3.5.1.91</ecNumber>
    </submittedName>
</protein>
<evidence type="ECO:0000256" key="2">
    <source>
        <dbReference type="SAM" id="SignalP"/>
    </source>
</evidence>
<dbReference type="Pfam" id="PF07969">
    <property type="entry name" value="Amidohydro_3"/>
    <property type="match status" value="1"/>
</dbReference>
<dbReference type="EC" id="3.5.1.91" evidence="4"/>
<dbReference type="Gene3D" id="2.30.40.10">
    <property type="entry name" value="Urease, subunit C, domain 1"/>
    <property type="match status" value="1"/>
</dbReference>
<organism evidence="4 5">
    <name type="scientific">Aquisphaera giovannonii</name>
    <dbReference type="NCBI Taxonomy" id="406548"/>
    <lineage>
        <taxon>Bacteria</taxon>
        <taxon>Pseudomonadati</taxon>
        <taxon>Planctomycetota</taxon>
        <taxon>Planctomycetia</taxon>
        <taxon>Isosphaerales</taxon>
        <taxon>Isosphaeraceae</taxon>
        <taxon>Aquisphaera</taxon>
    </lineage>
</organism>
<feature type="compositionally biased region" description="Basic and acidic residues" evidence="1">
    <location>
        <begin position="188"/>
        <end position="204"/>
    </location>
</feature>
<dbReference type="Proteomes" id="UP000324233">
    <property type="component" value="Chromosome"/>
</dbReference>
<dbReference type="SUPFAM" id="SSF51556">
    <property type="entry name" value="Metallo-dependent hydrolases"/>
    <property type="match status" value="1"/>
</dbReference>
<dbReference type="InterPro" id="IPR033932">
    <property type="entry name" value="YtcJ-like"/>
</dbReference>
<keyword evidence="2" id="KW-0732">Signal</keyword>
<dbReference type="PANTHER" id="PTHR22642">
    <property type="entry name" value="IMIDAZOLONEPROPIONASE"/>
    <property type="match status" value="1"/>
</dbReference>
<dbReference type="CDD" id="cd01300">
    <property type="entry name" value="YtcJ_like"/>
    <property type="match status" value="1"/>
</dbReference>
<dbReference type="RefSeq" id="WP_210420564.1">
    <property type="nucleotide sequence ID" value="NZ_CP042997.1"/>
</dbReference>
<dbReference type="AlphaFoldDB" id="A0A5B9W472"/>
<feature type="signal peptide" evidence="2">
    <location>
        <begin position="1"/>
        <end position="27"/>
    </location>
</feature>
<reference evidence="4 5" key="1">
    <citation type="submission" date="2019-08" db="EMBL/GenBank/DDBJ databases">
        <title>Deep-cultivation of Planctomycetes and their phenomic and genomic characterization uncovers novel biology.</title>
        <authorList>
            <person name="Wiegand S."/>
            <person name="Jogler M."/>
            <person name="Boedeker C."/>
            <person name="Pinto D."/>
            <person name="Vollmers J."/>
            <person name="Rivas-Marin E."/>
            <person name="Kohn T."/>
            <person name="Peeters S.H."/>
            <person name="Heuer A."/>
            <person name="Rast P."/>
            <person name="Oberbeckmann S."/>
            <person name="Bunk B."/>
            <person name="Jeske O."/>
            <person name="Meyerdierks A."/>
            <person name="Storesund J.E."/>
            <person name="Kallscheuer N."/>
            <person name="Luecker S."/>
            <person name="Lage O.M."/>
            <person name="Pohl T."/>
            <person name="Merkel B.J."/>
            <person name="Hornburger P."/>
            <person name="Mueller R.-W."/>
            <person name="Bruemmer F."/>
            <person name="Labrenz M."/>
            <person name="Spormann A.M."/>
            <person name="Op den Camp H."/>
            <person name="Overmann J."/>
            <person name="Amann R."/>
            <person name="Jetten M.S.M."/>
            <person name="Mascher T."/>
            <person name="Medema M.H."/>
            <person name="Devos D.P."/>
            <person name="Kaster A.-K."/>
            <person name="Ovreas L."/>
            <person name="Rohde M."/>
            <person name="Galperin M.Y."/>
            <person name="Jogler C."/>
        </authorList>
    </citation>
    <scope>NUCLEOTIDE SEQUENCE [LARGE SCALE GENOMIC DNA]</scope>
    <source>
        <strain evidence="4 5">OJF2</strain>
    </source>
</reference>